<accession>A0A078ACT1</accession>
<feature type="transmembrane region" description="Helical" evidence="1">
    <location>
        <begin position="69"/>
        <end position="89"/>
    </location>
</feature>
<keyword evidence="3" id="KW-1185">Reference proteome</keyword>
<organism evidence="2 3">
    <name type="scientific">Stylonychia lemnae</name>
    <name type="common">Ciliate</name>
    <dbReference type="NCBI Taxonomy" id="5949"/>
    <lineage>
        <taxon>Eukaryota</taxon>
        <taxon>Sar</taxon>
        <taxon>Alveolata</taxon>
        <taxon>Ciliophora</taxon>
        <taxon>Intramacronucleata</taxon>
        <taxon>Spirotrichea</taxon>
        <taxon>Stichotrichia</taxon>
        <taxon>Sporadotrichida</taxon>
        <taxon>Oxytrichidae</taxon>
        <taxon>Stylonychinae</taxon>
        <taxon>Stylonychia</taxon>
    </lineage>
</organism>
<feature type="transmembrane region" description="Helical" evidence="1">
    <location>
        <begin position="110"/>
        <end position="130"/>
    </location>
</feature>
<protein>
    <submittedName>
        <fullName evidence="2">Uncharacterized protein</fullName>
    </submittedName>
</protein>
<name>A0A078ACT1_STYLE</name>
<keyword evidence="1" id="KW-0472">Membrane</keyword>
<dbReference type="OMA" id="WIVIHIL"/>
<keyword evidence="1" id="KW-0812">Transmembrane</keyword>
<evidence type="ECO:0000313" key="2">
    <source>
        <dbReference type="EMBL" id="CDW80065.1"/>
    </source>
</evidence>
<feature type="transmembrane region" description="Helical" evidence="1">
    <location>
        <begin position="12"/>
        <end position="34"/>
    </location>
</feature>
<proteinExistence type="predicted"/>
<sequence>MVFVKISTFHWIVIHILHYISIPLELLSVCLFLVKISNTIDIEVIPQIDKDGFLKLSDYVNLINPQVDAFLFNTLMITLFWIAHIKMSSTAFKQNMNNLTNNLYYYYDRSVFNMTAGKIMTLIIFLYQPIDIVLFEGFNNNYAKYLALVMQVFSIYYFLQTFWDLRESDTLGFDHFRHFKREGTEFPMPFKMKYMSRAGFSSRHPLMTFFLTYLLSTVLYGPITFGRLLLVGSFFVSILIGVHHEEQELIKMGGKGFQIFMNFIPNLFIPDLKMFFMSVTDYKKFENSFWEQLAKVE</sequence>
<feature type="transmembrane region" description="Helical" evidence="1">
    <location>
        <begin position="142"/>
        <end position="159"/>
    </location>
</feature>
<dbReference type="EMBL" id="CCKQ01008603">
    <property type="protein sequence ID" value="CDW80065.1"/>
    <property type="molecule type" value="Genomic_DNA"/>
</dbReference>
<dbReference type="AlphaFoldDB" id="A0A078ACT1"/>
<evidence type="ECO:0000313" key="3">
    <source>
        <dbReference type="Proteomes" id="UP000039865"/>
    </source>
</evidence>
<feature type="transmembrane region" description="Helical" evidence="1">
    <location>
        <begin position="225"/>
        <end position="242"/>
    </location>
</feature>
<gene>
    <name evidence="2" type="primary">Contig16644.g17729</name>
    <name evidence="2" type="ORF">STYLEM_9061</name>
</gene>
<dbReference type="Proteomes" id="UP000039865">
    <property type="component" value="Unassembled WGS sequence"/>
</dbReference>
<reference evidence="2 3" key="1">
    <citation type="submission" date="2014-06" db="EMBL/GenBank/DDBJ databases">
        <authorList>
            <person name="Swart Estienne"/>
        </authorList>
    </citation>
    <scope>NUCLEOTIDE SEQUENCE [LARGE SCALE GENOMIC DNA]</scope>
    <source>
        <strain evidence="2 3">130c</strain>
    </source>
</reference>
<keyword evidence="1" id="KW-1133">Transmembrane helix</keyword>
<evidence type="ECO:0000256" key="1">
    <source>
        <dbReference type="SAM" id="Phobius"/>
    </source>
</evidence>
<dbReference type="InParanoid" id="A0A078ACT1"/>
<feature type="transmembrane region" description="Helical" evidence="1">
    <location>
        <begin position="200"/>
        <end position="219"/>
    </location>
</feature>